<evidence type="ECO:0000256" key="4">
    <source>
        <dbReference type="ARBA" id="ARBA00022695"/>
    </source>
</evidence>
<evidence type="ECO:0000256" key="5">
    <source>
        <dbReference type="ARBA" id="ARBA00022741"/>
    </source>
</evidence>
<protein>
    <recommendedName>
        <fullName evidence="1">RNA-directed RNA polymerase</fullName>
        <ecNumber evidence="1">2.7.7.48</ecNumber>
    </recommendedName>
    <alternativeName>
        <fullName evidence="7">RNA replicase beta chain</fullName>
    </alternativeName>
</protein>
<evidence type="ECO:0000256" key="2">
    <source>
        <dbReference type="ARBA" id="ARBA00022484"/>
    </source>
</evidence>
<dbReference type="InterPro" id="IPR007096">
    <property type="entry name" value="RNA-dir_Rpol_cat_phage"/>
</dbReference>
<keyword evidence="4" id="KW-0548">Nucleotidyltransferase</keyword>
<dbReference type="GO" id="GO:0000166">
    <property type="term" value="F:nucleotide binding"/>
    <property type="evidence" value="ECO:0007669"/>
    <property type="project" value="UniProtKB-KW"/>
</dbReference>
<evidence type="ECO:0000259" key="10">
    <source>
        <dbReference type="PROSITE" id="PS50522"/>
    </source>
</evidence>
<dbReference type="EMBL" id="MN035480">
    <property type="protein sequence ID" value="QDH90376.1"/>
    <property type="molecule type" value="Genomic_RNA"/>
</dbReference>
<evidence type="ECO:0000256" key="6">
    <source>
        <dbReference type="ARBA" id="ARBA00022953"/>
    </source>
</evidence>
<evidence type="ECO:0000256" key="8">
    <source>
        <dbReference type="ARBA" id="ARBA00048744"/>
    </source>
</evidence>
<keyword evidence="9" id="KW-0460">Magnesium</keyword>
<dbReference type="GO" id="GO:0003968">
    <property type="term" value="F:RNA-directed RNA polymerase activity"/>
    <property type="evidence" value="ECO:0007669"/>
    <property type="project" value="UniProtKB-KW"/>
</dbReference>
<evidence type="ECO:0000256" key="1">
    <source>
        <dbReference type="ARBA" id="ARBA00012494"/>
    </source>
</evidence>
<comment type="catalytic activity">
    <reaction evidence="8">
        <text>RNA(n) + a ribonucleoside 5'-triphosphate = RNA(n+1) + diphosphate</text>
        <dbReference type="Rhea" id="RHEA:21248"/>
        <dbReference type="Rhea" id="RHEA-COMP:14527"/>
        <dbReference type="Rhea" id="RHEA-COMP:17342"/>
        <dbReference type="ChEBI" id="CHEBI:33019"/>
        <dbReference type="ChEBI" id="CHEBI:61557"/>
        <dbReference type="ChEBI" id="CHEBI:140395"/>
        <dbReference type="EC" id="2.7.7.48"/>
    </reaction>
</comment>
<keyword evidence="3" id="KW-0808">Transferase</keyword>
<organism evidence="11">
    <name type="scientific">Leviviridae sp</name>
    <dbReference type="NCBI Taxonomy" id="2027243"/>
    <lineage>
        <taxon>Viruses</taxon>
        <taxon>Riboviria</taxon>
        <taxon>Orthornavirae</taxon>
        <taxon>Lenarviricota</taxon>
        <taxon>Leviviricetes</taxon>
        <taxon>Norzivirales</taxon>
        <taxon>Fiersviridae</taxon>
    </lineage>
</organism>
<dbReference type="InterPro" id="IPR005093">
    <property type="entry name" value="RNArep_beta"/>
</dbReference>
<dbReference type="Pfam" id="PF03431">
    <property type="entry name" value="RNA_replicase_B"/>
    <property type="match status" value="1"/>
</dbReference>
<sequence length="636" mass="71288">MKSLISLWSSTANELAVRCCTSATLDITYVKSRTEHEGLWFLAVTLADLGKATEKWLDQGAVVSSEASSFKRGPRTSLPAFLQGFYRRVFCPSSGALLENPDIEAIYAIRQLTLMFSKIGLPEEPEGIPLSNGNGHKVVSKERERLAILEYLQCEQDVRAADDRLQPSYLEDFRRVSAMLFGDLFAKVDRDIYWGRVVGKHGPGAVADRLSANAKWDQQTWTARLQRIFPYEEQLANTPSNYRECKPAPNILEPGSEIPVKVITVPKTLKTPRIIAIEPTCMQFMQQGLFRAIHDALQEDSYLSRMVGIADQDPNREMACQGSLSGELATLDLSEASDRVSNEHVLAMLQDYPHLSEAVQATRSRKARIPGYGVLRLAKFASMGSALCFPIEAMVFLTVIFLGIERELSAPLSYEMVVKHFRKQVRVFGDDIIVPRRHVLSVVGELEAFGFRVNASKSFWTGRYRESCGKEFYDGHDVSIVKVRMELPTQRQDASEVISAVSLRNQLYWAGLWQSARWMDTYLEKLLRFFPNVSPTSSLLGRESALGYEFQKLAPSTHGPITKGYCVSAKPPLDVLEGSGALLKCLSPKTSIHPLHLLQKEDRVPVVDDPVVDTDHLERTGRPKRVSIKLAWSSPF</sequence>
<accession>A0A514D9U9</accession>
<keyword evidence="5" id="KW-0547">Nucleotide-binding</keyword>
<evidence type="ECO:0000313" key="11">
    <source>
        <dbReference type="EMBL" id="QDH90376.1"/>
    </source>
</evidence>
<dbReference type="EC" id="2.7.7.48" evidence="1"/>
<keyword evidence="6" id="KW-0693">Viral RNA replication</keyword>
<feature type="binding site" evidence="9">
    <location>
        <position position="332"/>
    </location>
    <ligand>
        <name>Mg(2+)</name>
        <dbReference type="ChEBI" id="CHEBI:18420"/>
        <label>2</label>
    </ligand>
</feature>
<gene>
    <name evidence="11" type="ORF">H4Rhizo441355_000003</name>
</gene>
<reference evidence="11" key="1">
    <citation type="submission" date="2019-05" db="EMBL/GenBank/DDBJ databases">
        <title>Metatranscriptomic reconstruction reveals RNA viruses with the potential to shape carbon cycling in soil.</title>
        <authorList>
            <person name="Starr E.P."/>
            <person name="Nuccio E."/>
            <person name="Pett-Ridge J."/>
            <person name="Banfield J.F."/>
            <person name="Firestone M.K."/>
        </authorList>
    </citation>
    <scope>NUCLEOTIDE SEQUENCE</scope>
    <source>
        <strain evidence="11">H4_Rhizo_44_scaffold_1355</strain>
    </source>
</reference>
<name>A0A514D9U9_9VIRU</name>
<feature type="domain" description="RdRp catalytic" evidence="10">
    <location>
        <begin position="317"/>
        <end position="462"/>
    </location>
</feature>
<evidence type="ECO:0000256" key="3">
    <source>
        <dbReference type="ARBA" id="ARBA00022679"/>
    </source>
</evidence>
<evidence type="ECO:0000256" key="9">
    <source>
        <dbReference type="PIRSR" id="PIRSR605093-1"/>
    </source>
</evidence>
<keyword evidence="9" id="KW-0479">Metal-binding</keyword>
<feature type="binding site" evidence="9">
    <location>
        <position position="430"/>
    </location>
    <ligand>
        <name>Mg(2+)</name>
        <dbReference type="ChEBI" id="CHEBI:18420"/>
        <label>2</label>
    </ligand>
</feature>
<dbReference type="PROSITE" id="PS50522">
    <property type="entry name" value="RDRP_PHAGE"/>
    <property type="match status" value="1"/>
</dbReference>
<comment type="cofactor">
    <cofactor evidence="9">
        <name>Mg(2+)</name>
        <dbReference type="ChEBI" id="CHEBI:18420"/>
    </cofactor>
    <text evidence="9">Binds 2 Mg(2+) per subunit.</text>
</comment>
<feature type="binding site" evidence="9">
    <location>
        <position position="431"/>
    </location>
    <ligand>
        <name>Mg(2+)</name>
        <dbReference type="ChEBI" id="CHEBI:18420"/>
        <label>2</label>
    </ligand>
</feature>
<dbReference type="GO" id="GO:0046872">
    <property type="term" value="F:metal ion binding"/>
    <property type="evidence" value="ECO:0007669"/>
    <property type="project" value="UniProtKB-KW"/>
</dbReference>
<evidence type="ECO:0000256" key="7">
    <source>
        <dbReference type="ARBA" id="ARBA00030248"/>
    </source>
</evidence>
<keyword evidence="2 11" id="KW-0696">RNA-directed RNA polymerase</keyword>
<dbReference type="GO" id="GO:0039694">
    <property type="term" value="P:viral RNA genome replication"/>
    <property type="evidence" value="ECO:0007669"/>
    <property type="project" value="InterPro"/>
</dbReference>
<proteinExistence type="predicted"/>